<dbReference type="UniPathway" id="UPA00143"/>
<accession>A0A177WPQ9</accession>
<evidence type="ECO:0000256" key="2">
    <source>
        <dbReference type="ARBA" id="ARBA00022786"/>
    </source>
</evidence>
<dbReference type="OrthoDB" id="2342932at2759"/>
<comment type="function">
    <text evidence="3">Essential component of the SCF (SKP1-CUL1-F-box protein) E3 ubiquitin ligase complexes, which mediate the ubiquitination and subsequent proteasomal degradation of target proteins.</text>
</comment>
<dbReference type="Pfam" id="PF03931">
    <property type="entry name" value="Skp1_POZ"/>
    <property type="match status" value="1"/>
</dbReference>
<evidence type="ECO:0000256" key="3">
    <source>
        <dbReference type="PIRNR" id="PIRNR028729"/>
    </source>
</evidence>
<comment type="subunit">
    <text evidence="3">Component of the SCF (SKP1-CUL1-F-box protein) E3 ubiquitin ligase complexes.</text>
</comment>
<organism evidence="6 7">
    <name type="scientific">Batrachochytrium dendrobatidis (strain JEL423)</name>
    <dbReference type="NCBI Taxonomy" id="403673"/>
    <lineage>
        <taxon>Eukaryota</taxon>
        <taxon>Fungi</taxon>
        <taxon>Fungi incertae sedis</taxon>
        <taxon>Chytridiomycota</taxon>
        <taxon>Chytridiomycota incertae sedis</taxon>
        <taxon>Chytridiomycetes</taxon>
        <taxon>Rhizophydiales</taxon>
        <taxon>Rhizophydiales incertae sedis</taxon>
        <taxon>Batrachochytrium</taxon>
    </lineage>
</organism>
<dbReference type="SUPFAM" id="SSF54695">
    <property type="entry name" value="POZ domain"/>
    <property type="match status" value="1"/>
</dbReference>
<feature type="domain" description="SKP1 component POZ" evidence="5">
    <location>
        <begin position="1"/>
        <end position="55"/>
    </location>
</feature>
<dbReference type="InterPro" id="IPR016073">
    <property type="entry name" value="Skp1_comp_POZ"/>
</dbReference>
<reference evidence="6 7" key="2">
    <citation type="submission" date="2016-05" db="EMBL/GenBank/DDBJ databases">
        <title>Lineage-specific infection strategies underlie the spectrum of fungal disease in amphibians.</title>
        <authorList>
            <person name="Cuomo C.A."/>
            <person name="Farrer R.A."/>
            <person name="James T."/>
            <person name="Longcore J."/>
            <person name="Birren B."/>
        </authorList>
    </citation>
    <scope>NUCLEOTIDE SEQUENCE [LARGE SCALE GENOMIC DNA]</scope>
    <source>
        <strain evidence="6 7">JEL423</strain>
    </source>
</reference>
<dbReference type="STRING" id="403673.A0A177WPQ9"/>
<dbReference type="Pfam" id="PF01466">
    <property type="entry name" value="Skp1"/>
    <property type="match status" value="1"/>
</dbReference>
<proteinExistence type="inferred from homology"/>
<dbReference type="GO" id="GO:0016567">
    <property type="term" value="P:protein ubiquitination"/>
    <property type="evidence" value="ECO:0007669"/>
    <property type="project" value="UniProtKB-UniPathway"/>
</dbReference>
<dbReference type="GO" id="GO:0006511">
    <property type="term" value="P:ubiquitin-dependent protein catabolic process"/>
    <property type="evidence" value="ECO:0007669"/>
    <property type="project" value="InterPro"/>
</dbReference>
<dbReference type="Proteomes" id="UP000077115">
    <property type="component" value="Unassembled WGS sequence"/>
</dbReference>
<gene>
    <name evidence="6" type="ORF">BDEG_25214</name>
</gene>
<evidence type="ECO:0000259" key="4">
    <source>
        <dbReference type="Pfam" id="PF01466"/>
    </source>
</evidence>
<dbReference type="InterPro" id="IPR036296">
    <property type="entry name" value="SKP1-like_dim_sf"/>
</dbReference>
<sequence>MMITLLSHDKESYTVEHAIAERSVLLKNMLEDLGDTSDTTIPLPNVVEYCTYHKNDPPPPLSESKEDVEVIRRRADNISEWDMQFIKVENDDLLELILAANYMDIKPLLDLGCMTVANMIKGKTAEEIRTAFNIENDFTPEEEEQIMRENEWAADA</sequence>
<dbReference type="InterPro" id="IPR011333">
    <property type="entry name" value="SKP1/BTB/POZ_sf"/>
</dbReference>
<comment type="pathway">
    <text evidence="3">Protein modification; protein ubiquitination.</text>
</comment>
<dbReference type="InterPro" id="IPR016897">
    <property type="entry name" value="SKP1"/>
</dbReference>
<evidence type="ECO:0000313" key="7">
    <source>
        <dbReference type="Proteomes" id="UP000077115"/>
    </source>
</evidence>
<dbReference type="EMBL" id="DS022306">
    <property type="protein sequence ID" value="OAJ41645.1"/>
    <property type="molecule type" value="Genomic_DNA"/>
</dbReference>
<protein>
    <recommendedName>
        <fullName evidence="3">E3 ubiquitin ligase complex SCF subunit</fullName>
    </recommendedName>
</protein>
<name>A0A177WPQ9_BATDL</name>
<dbReference type="eggNOG" id="KOG1724">
    <property type="taxonomic scope" value="Eukaryota"/>
</dbReference>
<keyword evidence="2 3" id="KW-0833">Ubl conjugation pathway</keyword>
<comment type="similarity">
    <text evidence="1 3">Belongs to the SKP1 family.</text>
</comment>
<dbReference type="Gene3D" id="3.30.710.10">
    <property type="entry name" value="Potassium Channel Kv1.1, Chain A"/>
    <property type="match status" value="1"/>
</dbReference>
<dbReference type="SMART" id="SM00512">
    <property type="entry name" value="Skp1"/>
    <property type="match status" value="1"/>
</dbReference>
<evidence type="ECO:0000259" key="5">
    <source>
        <dbReference type="Pfam" id="PF03931"/>
    </source>
</evidence>
<dbReference type="FunFam" id="3.30.710.10:FF:000026">
    <property type="entry name" value="E3 ubiquitin ligase complex SCF subunit"/>
    <property type="match status" value="1"/>
</dbReference>
<dbReference type="PANTHER" id="PTHR11165">
    <property type="entry name" value="SKP1"/>
    <property type="match status" value="1"/>
</dbReference>
<dbReference type="CDD" id="cd18322">
    <property type="entry name" value="BTB_POZ_SKP1"/>
    <property type="match status" value="1"/>
</dbReference>
<evidence type="ECO:0000313" key="6">
    <source>
        <dbReference type="EMBL" id="OAJ41645.1"/>
    </source>
</evidence>
<dbReference type="VEuPathDB" id="FungiDB:BDEG_25214"/>
<dbReference type="AlphaFoldDB" id="A0A177WPQ9"/>
<dbReference type="PIRSF" id="PIRSF028729">
    <property type="entry name" value="E3_ubiquit_lig_SCF_Skp"/>
    <property type="match status" value="1"/>
</dbReference>
<dbReference type="InterPro" id="IPR016072">
    <property type="entry name" value="Skp1_comp_dimer"/>
</dbReference>
<evidence type="ECO:0000256" key="1">
    <source>
        <dbReference type="ARBA" id="ARBA00009993"/>
    </source>
</evidence>
<reference evidence="6 7" key="1">
    <citation type="submission" date="2006-10" db="EMBL/GenBank/DDBJ databases">
        <title>The Genome Sequence of Batrachochytrium dendrobatidis JEL423.</title>
        <authorList>
            <consortium name="The Broad Institute Genome Sequencing Platform"/>
            <person name="Birren B."/>
            <person name="Lander E."/>
            <person name="Galagan J."/>
            <person name="Cuomo C."/>
            <person name="Devon K."/>
            <person name="Jaffe D."/>
            <person name="Butler J."/>
            <person name="Alvarez P."/>
            <person name="Gnerre S."/>
            <person name="Grabherr M."/>
            <person name="Kleber M."/>
            <person name="Mauceli E."/>
            <person name="Brockman W."/>
            <person name="Young S."/>
            <person name="LaButti K."/>
            <person name="Sykes S."/>
            <person name="DeCaprio D."/>
            <person name="Crawford M."/>
            <person name="Koehrsen M."/>
            <person name="Engels R."/>
            <person name="Montgomery P."/>
            <person name="Pearson M."/>
            <person name="Howarth C."/>
            <person name="Larson L."/>
            <person name="White J."/>
            <person name="O'Leary S."/>
            <person name="Kodira C."/>
            <person name="Zeng Q."/>
            <person name="Yandava C."/>
            <person name="Alvarado L."/>
            <person name="Longcore J."/>
            <person name="James T."/>
        </authorList>
    </citation>
    <scope>NUCLEOTIDE SEQUENCE [LARGE SCALE GENOMIC DNA]</scope>
    <source>
        <strain evidence="6 7">JEL423</strain>
    </source>
</reference>
<dbReference type="InterPro" id="IPR001232">
    <property type="entry name" value="SKP1-like"/>
</dbReference>
<dbReference type="SUPFAM" id="SSF81382">
    <property type="entry name" value="Skp1 dimerisation domain-like"/>
    <property type="match status" value="1"/>
</dbReference>
<feature type="domain" description="SKP1 component dimerisation" evidence="4">
    <location>
        <begin position="106"/>
        <end position="153"/>
    </location>
</feature>